<dbReference type="OrthoDB" id="10592545at2759"/>
<dbReference type="KEGG" id="tpal:117644786"/>
<feature type="transmembrane region" description="Helical" evidence="1">
    <location>
        <begin position="247"/>
        <end position="267"/>
    </location>
</feature>
<dbReference type="Proteomes" id="UP000515158">
    <property type="component" value="Unplaced"/>
</dbReference>
<dbReference type="RefSeq" id="XP_034240296.1">
    <property type="nucleotide sequence ID" value="XM_034384405.1"/>
</dbReference>
<feature type="transmembrane region" description="Helical" evidence="1">
    <location>
        <begin position="48"/>
        <end position="72"/>
    </location>
</feature>
<keyword evidence="1" id="KW-1133">Transmembrane helix</keyword>
<keyword evidence="1" id="KW-0472">Membrane</keyword>
<protein>
    <submittedName>
        <fullName evidence="3">Uncharacterized protein LOC117644786</fullName>
    </submittedName>
</protein>
<dbReference type="GeneID" id="117644786"/>
<evidence type="ECO:0000256" key="1">
    <source>
        <dbReference type="SAM" id="Phobius"/>
    </source>
</evidence>
<evidence type="ECO:0000313" key="3">
    <source>
        <dbReference type="RefSeq" id="XP_034240296.1"/>
    </source>
</evidence>
<gene>
    <name evidence="3" type="primary">LOC117644786</name>
</gene>
<dbReference type="InParanoid" id="A0A6P8YT79"/>
<sequence>MGEPGSASSVAAAEPAGPLELHLRSLRFFPRPDDTWLDRLQRSLLSSWVALTCSVLTILLEVLDVFIVGSILKGKVCRPVYFAPSLSELPHQWAKISTTRQCRTGLPISWAKPLPSRQTVVGNPSLWKFTRTELATLVASAKQRVHGAHGPPRLAVAAPLRFVRPVHLPHQAALGRPVGDAALARHRRGAHRHGSQRHVLPLILTLHSASSDLQDALGRYLEVHPCHRWCADVQRSVLRACVVADSILPWPILQFLFGVATVPLLATVEVMSSGGLYDIYAAGTAPLIVTLFVPLCLMGERLAASRRGVGARAWRGPWLEEAPARRRLRLRIMVGADGEGALFGASGVGHLDKPACFQALKTWFSVVQMLLNLHS</sequence>
<organism evidence="3">
    <name type="scientific">Thrips palmi</name>
    <name type="common">Melon thrips</name>
    <dbReference type="NCBI Taxonomy" id="161013"/>
    <lineage>
        <taxon>Eukaryota</taxon>
        <taxon>Metazoa</taxon>
        <taxon>Ecdysozoa</taxon>
        <taxon>Arthropoda</taxon>
        <taxon>Hexapoda</taxon>
        <taxon>Insecta</taxon>
        <taxon>Pterygota</taxon>
        <taxon>Neoptera</taxon>
        <taxon>Paraneoptera</taxon>
        <taxon>Thysanoptera</taxon>
        <taxon>Terebrantia</taxon>
        <taxon>Thripoidea</taxon>
        <taxon>Thripidae</taxon>
        <taxon>Thrips</taxon>
    </lineage>
</organism>
<name>A0A6P8YT79_THRPL</name>
<keyword evidence="1" id="KW-0812">Transmembrane</keyword>
<reference evidence="3" key="1">
    <citation type="submission" date="2025-08" db="UniProtKB">
        <authorList>
            <consortium name="RefSeq"/>
        </authorList>
    </citation>
    <scope>IDENTIFICATION</scope>
    <source>
        <tissue evidence="3">Total insect</tissue>
    </source>
</reference>
<accession>A0A6P8YT79</accession>
<proteinExistence type="predicted"/>
<evidence type="ECO:0000313" key="2">
    <source>
        <dbReference type="Proteomes" id="UP000515158"/>
    </source>
</evidence>
<dbReference type="AlphaFoldDB" id="A0A6P8YT79"/>
<keyword evidence="2" id="KW-1185">Reference proteome</keyword>
<feature type="transmembrane region" description="Helical" evidence="1">
    <location>
        <begin position="279"/>
        <end position="297"/>
    </location>
</feature>